<feature type="domain" description="Integrase catalytic" evidence="1">
    <location>
        <begin position="1"/>
        <end position="104"/>
    </location>
</feature>
<name>A0A0R0LYT0_9MICR</name>
<evidence type="ECO:0000313" key="3">
    <source>
        <dbReference type="Proteomes" id="UP000051530"/>
    </source>
</evidence>
<evidence type="ECO:0000259" key="1">
    <source>
        <dbReference type="PROSITE" id="PS50994"/>
    </source>
</evidence>
<gene>
    <name evidence="2" type="ORF">M153_219690002</name>
</gene>
<evidence type="ECO:0000313" key="2">
    <source>
        <dbReference type="EMBL" id="KRH91841.1"/>
    </source>
</evidence>
<dbReference type="GO" id="GO:0003676">
    <property type="term" value="F:nucleic acid binding"/>
    <property type="evidence" value="ECO:0007669"/>
    <property type="project" value="InterPro"/>
</dbReference>
<accession>A0A0R0LYT0</accession>
<dbReference type="Proteomes" id="UP000051530">
    <property type="component" value="Unassembled WGS sequence"/>
</dbReference>
<dbReference type="InterPro" id="IPR001584">
    <property type="entry name" value="Integrase_cat-core"/>
</dbReference>
<dbReference type="VEuPathDB" id="MicrosporidiaDB:M153_219690002"/>
<dbReference type="EMBL" id="LGUB01001471">
    <property type="protein sequence ID" value="KRH91841.1"/>
    <property type="molecule type" value="Genomic_DNA"/>
</dbReference>
<dbReference type="InterPro" id="IPR036397">
    <property type="entry name" value="RNaseH_sf"/>
</dbReference>
<dbReference type="Gene3D" id="3.30.420.10">
    <property type="entry name" value="Ribonuclease H-like superfamily/Ribonuclease H"/>
    <property type="match status" value="1"/>
</dbReference>
<sequence length="122" mass="14313">WLSNCPVPKTFLSDNGTNYSSHVVSSFLNKRGIKQIFTSVYNPTGNSLSERINSDIILCLKIYRGWDLSLIKEAIENRINHLYNRRLKNTPDNVRILENYEKLDYKQNDVKLNKIERNIVLR</sequence>
<dbReference type="GO" id="GO:0015074">
    <property type="term" value="P:DNA integration"/>
    <property type="evidence" value="ECO:0007669"/>
    <property type="project" value="InterPro"/>
</dbReference>
<dbReference type="InterPro" id="IPR012337">
    <property type="entry name" value="RNaseH-like_sf"/>
</dbReference>
<dbReference type="AlphaFoldDB" id="A0A0R0LYT0"/>
<dbReference type="SUPFAM" id="SSF53098">
    <property type="entry name" value="Ribonuclease H-like"/>
    <property type="match status" value="1"/>
</dbReference>
<organism evidence="2 3">
    <name type="scientific">Pseudoloma neurophilia</name>
    <dbReference type="NCBI Taxonomy" id="146866"/>
    <lineage>
        <taxon>Eukaryota</taxon>
        <taxon>Fungi</taxon>
        <taxon>Fungi incertae sedis</taxon>
        <taxon>Microsporidia</taxon>
        <taxon>Pseudoloma</taxon>
    </lineage>
</organism>
<dbReference type="GO" id="GO:0005634">
    <property type="term" value="C:nucleus"/>
    <property type="evidence" value="ECO:0007669"/>
    <property type="project" value="UniProtKB-ARBA"/>
</dbReference>
<protein>
    <submittedName>
        <fullName evidence="2">Putative LTR transposable element</fullName>
    </submittedName>
</protein>
<reference evidence="2 3" key="1">
    <citation type="submission" date="2015-07" db="EMBL/GenBank/DDBJ databases">
        <title>The genome of Pseudoloma neurophilia, a relevant intracellular parasite of the zebrafish.</title>
        <authorList>
            <person name="Ndikumana S."/>
            <person name="Pelin A."/>
            <person name="Sanders J."/>
            <person name="Corradi N."/>
        </authorList>
    </citation>
    <scope>NUCLEOTIDE SEQUENCE [LARGE SCALE GENOMIC DNA]</scope>
    <source>
        <strain evidence="2 3">MK1</strain>
    </source>
</reference>
<feature type="non-terminal residue" evidence="2">
    <location>
        <position position="1"/>
    </location>
</feature>
<keyword evidence="3" id="KW-1185">Reference proteome</keyword>
<comment type="caution">
    <text evidence="2">The sequence shown here is derived from an EMBL/GenBank/DDBJ whole genome shotgun (WGS) entry which is preliminary data.</text>
</comment>
<dbReference type="OrthoDB" id="4096693at2759"/>
<proteinExistence type="predicted"/>
<dbReference type="PROSITE" id="PS50994">
    <property type="entry name" value="INTEGRASE"/>
    <property type="match status" value="1"/>
</dbReference>